<accession>A0A239VGE8</accession>
<reference evidence="2 3" key="1">
    <citation type="submission" date="2017-06" db="EMBL/GenBank/DDBJ databases">
        <authorList>
            <consortium name="Pathogen Informatics"/>
        </authorList>
    </citation>
    <scope>NUCLEOTIDE SEQUENCE [LARGE SCALE GENOMIC DNA]</scope>
    <source>
        <strain evidence="2 3">NCTC13039</strain>
    </source>
</reference>
<proteinExistence type="predicted"/>
<dbReference type="KEGG" id="dco:SAMEA4475696_1097"/>
<evidence type="ECO:0000256" key="1">
    <source>
        <dbReference type="SAM" id="MobiDB-lite"/>
    </source>
</evidence>
<organism evidence="2 3">
    <name type="scientific">Dermatophilus congolensis</name>
    <dbReference type="NCBI Taxonomy" id="1863"/>
    <lineage>
        <taxon>Bacteria</taxon>
        <taxon>Bacillati</taxon>
        <taxon>Actinomycetota</taxon>
        <taxon>Actinomycetes</taxon>
        <taxon>Micrococcales</taxon>
        <taxon>Dermatophilaceae</taxon>
        <taxon>Dermatophilus</taxon>
    </lineage>
</organism>
<sequence length="297" mass="32214">MTESLWRRLAGRMRRSRPKATNAGTSAKRRKPRTPTIAPFVLKGEYEKYPHPLANSRPTPAEHAWLPLYGTANRAPALSPSGKATPDDKTVLSSLRLQLADIEDVPSLSNLTHVRAYAPGLVELLTVSTPEAVIAPPATDLAHLGSPEELVEVARHNLVHTLADIGEEIEVRHFETTEGLTFTGLLGDSLSVASLAIELPRVSRLLHPGSDLSKGVFVAVPNAHHLALRIVDNVSSLMSVGPMSVFARNGYKDSGATSPHVYWAHGEHLETLTPLTTHERGQIAIRVPPALSELLDR</sequence>
<name>A0A239VGE8_9MICO</name>
<gene>
    <name evidence="2" type="ORF">SAMEA4475696_01097</name>
</gene>
<dbReference type="Proteomes" id="UP000242637">
    <property type="component" value="Chromosome 1"/>
</dbReference>
<keyword evidence="3" id="KW-1185">Reference proteome</keyword>
<protein>
    <submittedName>
        <fullName evidence="2">Uncharacterized protein</fullName>
    </submittedName>
</protein>
<feature type="region of interest" description="Disordered" evidence="1">
    <location>
        <begin position="9"/>
        <end position="37"/>
    </location>
</feature>
<dbReference type="RefSeq" id="WP_028326981.1">
    <property type="nucleotide sequence ID" value="NZ_JAAFNI010000001.1"/>
</dbReference>
<feature type="compositionally biased region" description="Basic residues" evidence="1">
    <location>
        <begin position="9"/>
        <end position="18"/>
    </location>
</feature>
<dbReference type="AlphaFoldDB" id="A0A239VGE8"/>
<dbReference type="EMBL" id="LT906453">
    <property type="protein sequence ID" value="SNV20773.1"/>
    <property type="molecule type" value="Genomic_DNA"/>
</dbReference>
<evidence type="ECO:0000313" key="2">
    <source>
        <dbReference type="EMBL" id="SNV20773.1"/>
    </source>
</evidence>
<evidence type="ECO:0000313" key="3">
    <source>
        <dbReference type="Proteomes" id="UP000242637"/>
    </source>
</evidence>
<dbReference type="GeneID" id="63459333"/>